<keyword evidence="2" id="KW-1185">Reference proteome</keyword>
<organism evidence="1 2">
    <name type="scientific">Triparma verrucosa</name>
    <dbReference type="NCBI Taxonomy" id="1606542"/>
    <lineage>
        <taxon>Eukaryota</taxon>
        <taxon>Sar</taxon>
        <taxon>Stramenopiles</taxon>
        <taxon>Ochrophyta</taxon>
        <taxon>Bolidophyceae</taxon>
        <taxon>Parmales</taxon>
        <taxon>Triparmaceae</taxon>
        <taxon>Triparma</taxon>
    </lineage>
</organism>
<name>A0A9W7CFA4_9STRA</name>
<protein>
    <submittedName>
        <fullName evidence="1">Uncharacterized protein</fullName>
    </submittedName>
</protein>
<dbReference type="EMBL" id="BRXX01000320">
    <property type="protein sequence ID" value="GMI04708.1"/>
    <property type="molecule type" value="Genomic_DNA"/>
</dbReference>
<proteinExistence type="predicted"/>
<evidence type="ECO:0000313" key="1">
    <source>
        <dbReference type="EMBL" id="GMI04708.1"/>
    </source>
</evidence>
<comment type="caution">
    <text evidence="1">The sequence shown here is derived from an EMBL/GenBank/DDBJ whole genome shotgun (WGS) entry which is preliminary data.</text>
</comment>
<sequence length="356" mass="41818">MEEDTFLQTKRMDNLATCATVKDAFVQHGLAPDDKIDRREQVLMFRTVESEMEVGLKSLMESGRFDEAKEMGFRLESLRSEFGGLQKKDEAEKQNKQKKLFDKAVKIKGKQLKGKHEAWEKEVEEACSQFQEDTEKTFKIQRENLALEMNRIERPRMKYSKTRMEYKNAEVRLCALKQYDDAKNVRRMLKSIDAKEEEAFNKAFDDRMQAKIDKLDKFQKESAGRLEEKMSAFRWKELRKREKESYVNRTNINNKKHDMHHFMTLDARLKPELTVKPSALLLKRANFKSNASKLRGEQLLDKVKGKKEGDAVFIESLCNLHEFSDKSLRGTAKFEDKIQWKGHKSGAQYFNEKGHH</sequence>
<accession>A0A9W7CFA4</accession>
<gene>
    <name evidence="1" type="ORF">TrVE_jg9409</name>
</gene>
<dbReference type="Proteomes" id="UP001165160">
    <property type="component" value="Unassembled WGS sequence"/>
</dbReference>
<reference evidence="2" key="1">
    <citation type="journal article" date="2023" name="Commun. Biol.">
        <title>Genome analysis of Parmales, the sister group of diatoms, reveals the evolutionary specialization of diatoms from phago-mixotrophs to photoautotrophs.</title>
        <authorList>
            <person name="Ban H."/>
            <person name="Sato S."/>
            <person name="Yoshikawa S."/>
            <person name="Yamada K."/>
            <person name="Nakamura Y."/>
            <person name="Ichinomiya M."/>
            <person name="Sato N."/>
            <person name="Blanc-Mathieu R."/>
            <person name="Endo H."/>
            <person name="Kuwata A."/>
            <person name="Ogata H."/>
        </authorList>
    </citation>
    <scope>NUCLEOTIDE SEQUENCE [LARGE SCALE GENOMIC DNA]</scope>
    <source>
        <strain evidence="2">NIES 3699</strain>
    </source>
</reference>
<evidence type="ECO:0000313" key="2">
    <source>
        <dbReference type="Proteomes" id="UP001165160"/>
    </source>
</evidence>
<dbReference type="AlphaFoldDB" id="A0A9W7CFA4"/>